<dbReference type="InterPro" id="IPR015815">
    <property type="entry name" value="HIBADH-related"/>
</dbReference>
<dbReference type="Pfam" id="PF21761">
    <property type="entry name" value="RedAm-like_C"/>
    <property type="match status" value="1"/>
</dbReference>
<evidence type="ECO:0000259" key="3">
    <source>
        <dbReference type="Pfam" id="PF03446"/>
    </source>
</evidence>
<evidence type="ECO:0000259" key="4">
    <source>
        <dbReference type="Pfam" id="PF21761"/>
    </source>
</evidence>
<feature type="domain" description="NADPH-dependent reductive aminase-like C-terminal" evidence="4">
    <location>
        <begin position="159"/>
        <end position="283"/>
    </location>
</feature>
<feature type="domain" description="6-phosphogluconate dehydrogenase NADP-binding" evidence="3">
    <location>
        <begin position="3"/>
        <end position="153"/>
    </location>
</feature>
<dbReference type="EMBL" id="CP018082">
    <property type="protein sequence ID" value="APE33165.1"/>
    <property type="molecule type" value="Genomic_DNA"/>
</dbReference>
<name>A0A1J0VMD1_9NOCA</name>
<dbReference type="Pfam" id="PF03446">
    <property type="entry name" value="NAD_binding_2"/>
    <property type="match status" value="1"/>
</dbReference>
<dbReference type="PIRSF" id="PIRSF000103">
    <property type="entry name" value="HIBADH"/>
    <property type="match status" value="1"/>
</dbReference>
<sequence length="286" mass="30140">MMIAVLGLGEMGSALAAAMLDAGHEITVWNRSVDKAEPLVSGGARLADSPEAAVRDAQLVIVNVQDGAVAGKLLAAAGTALAGRTVVNLTDGPSEQAAAAAELVTDLGGHYLHGQIMTIAPGIGSPDTVIFYGGPREVFDRHEPVLRILGGRGTHVSEDPSVSLIYGMAIHDIMWGLLNGFLHAAALLRDADLPLTRFTEQAEPSLTALTSLFPMLATEIDRAEYATPYGALKHHLPSIDDLIAESHSRGIDTELPTYTRKLVADALSAGHGDDSYSRLIEHFGPR</sequence>
<dbReference type="InterPro" id="IPR048666">
    <property type="entry name" value="RedAm-like_C"/>
</dbReference>
<dbReference type="InterPro" id="IPR036291">
    <property type="entry name" value="NAD(P)-bd_dom_sf"/>
</dbReference>
<dbReference type="InterPro" id="IPR013328">
    <property type="entry name" value="6PGD_dom2"/>
</dbReference>
<accession>A0A1J0VMD1</accession>
<evidence type="ECO:0000313" key="6">
    <source>
        <dbReference type="Proteomes" id="UP000183810"/>
    </source>
</evidence>
<dbReference type="PANTHER" id="PTHR43580">
    <property type="entry name" value="OXIDOREDUCTASE GLYR1-RELATED"/>
    <property type="match status" value="1"/>
</dbReference>
<dbReference type="Proteomes" id="UP000183810">
    <property type="component" value="Chromosome"/>
</dbReference>
<evidence type="ECO:0000256" key="2">
    <source>
        <dbReference type="ARBA" id="ARBA00023002"/>
    </source>
</evidence>
<proteinExistence type="inferred from homology"/>
<evidence type="ECO:0000313" key="5">
    <source>
        <dbReference type="EMBL" id="APE33165.1"/>
    </source>
</evidence>
<dbReference type="RefSeq" id="WP_071926363.1">
    <property type="nucleotide sequence ID" value="NZ_CP018082.1"/>
</dbReference>
<dbReference type="Gene3D" id="3.40.50.720">
    <property type="entry name" value="NAD(P)-binding Rossmann-like Domain"/>
    <property type="match status" value="1"/>
</dbReference>
<keyword evidence="6" id="KW-1185">Reference proteome</keyword>
<dbReference type="SUPFAM" id="SSF51735">
    <property type="entry name" value="NAD(P)-binding Rossmann-fold domains"/>
    <property type="match status" value="1"/>
</dbReference>
<keyword evidence="2" id="KW-0560">Oxidoreductase</keyword>
<dbReference type="KEGG" id="nsl:BOX37_03385"/>
<dbReference type="PANTHER" id="PTHR43580:SF2">
    <property type="entry name" value="CYTOKINE-LIKE NUCLEAR FACTOR N-PAC"/>
    <property type="match status" value="1"/>
</dbReference>
<dbReference type="InterPro" id="IPR051265">
    <property type="entry name" value="HIBADH-related_NP60_sf"/>
</dbReference>
<dbReference type="Gene3D" id="1.10.1040.10">
    <property type="entry name" value="N-(1-d-carboxylethyl)-l-norvaline Dehydrogenase, domain 2"/>
    <property type="match status" value="1"/>
</dbReference>
<gene>
    <name evidence="5" type="ORF">BOX37_03385</name>
</gene>
<reference evidence="5" key="1">
    <citation type="submission" date="2016-11" db="EMBL/GenBank/DDBJ databases">
        <authorList>
            <person name="Jaros S."/>
            <person name="Januszkiewicz K."/>
            <person name="Wedrychowicz H."/>
        </authorList>
    </citation>
    <scope>NUCLEOTIDE SEQUENCE [LARGE SCALE GENOMIC DNA]</scope>
    <source>
        <strain evidence="5">Y48</strain>
    </source>
</reference>
<evidence type="ECO:0000256" key="1">
    <source>
        <dbReference type="ARBA" id="ARBA00009080"/>
    </source>
</evidence>
<protein>
    <submittedName>
        <fullName evidence="5">Uncharacterized protein</fullName>
    </submittedName>
</protein>
<organism evidence="5 6">
    <name type="scientific">Nocardia mangyaensis</name>
    <dbReference type="NCBI Taxonomy" id="2213200"/>
    <lineage>
        <taxon>Bacteria</taxon>
        <taxon>Bacillati</taxon>
        <taxon>Actinomycetota</taxon>
        <taxon>Actinomycetes</taxon>
        <taxon>Mycobacteriales</taxon>
        <taxon>Nocardiaceae</taxon>
        <taxon>Nocardia</taxon>
    </lineage>
</organism>
<dbReference type="OrthoDB" id="4029976at2"/>
<dbReference type="InterPro" id="IPR006115">
    <property type="entry name" value="6PGDH_NADP-bd"/>
</dbReference>
<comment type="similarity">
    <text evidence="1">Belongs to the HIBADH-related family.</text>
</comment>
<dbReference type="AlphaFoldDB" id="A0A1J0VMD1"/>
<dbReference type="GO" id="GO:0016491">
    <property type="term" value="F:oxidoreductase activity"/>
    <property type="evidence" value="ECO:0007669"/>
    <property type="project" value="UniProtKB-KW"/>
</dbReference>
<dbReference type="GO" id="GO:0050661">
    <property type="term" value="F:NADP binding"/>
    <property type="evidence" value="ECO:0007669"/>
    <property type="project" value="InterPro"/>
</dbReference>